<evidence type="ECO:0000256" key="6">
    <source>
        <dbReference type="ARBA" id="ARBA00022603"/>
    </source>
</evidence>
<gene>
    <name evidence="9" type="primary">tpm</name>
    <name evidence="10" type="ORF">N475_10850</name>
</gene>
<dbReference type="PANTHER" id="PTHR10259:SF11">
    <property type="entry name" value="THIOPURINE S-METHYLTRANSFERASE"/>
    <property type="match status" value="1"/>
</dbReference>
<keyword evidence="6 9" id="KW-0489">Methyltransferase</keyword>
<sequence>MKASFWFDKWQSREIAFHEGRVNQLLERHVEALNLERGAHIFVPLCGKTRDIAWLLQRGYRVTGAELSKVAVEELFNELGVEPKIKKIDKFEVYIYHDLTVYVGDFFEMTSELLQKVDAIYDRAAFIAMPDAMLTGYCDVLKEITKKAPQLLIGYLYDQNLVAGPPFALSQSRLNTYYGQDYKITQLETIDSNENMKGIAPAQEACWLLCS</sequence>
<dbReference type="Gene3D" id="3.40.50.150">
    <property type="entry name" value="Vaccinia Virus protein VP39"/>
    <property type="match status" value="1"/>
</dbReference>
<dbReference type="Pfam" id="PF05724">
    <property type="entry name" value="TPMT"/>
    <property type="match status" value="1"/>
</dbReference>
<comment type="caution">
    <text evidence="10">The sequence shown here is derived from an EMBL/GenBank/DDBJ whole genome shotgun (WGS) entry which is preliminary data.</text>
</comment>
<dbReference type="AlphaFoldDB" id="A0A166XZ70"/>
<dbReference type="RefSeq" id="WP_063364847.1">
    <property type="nucleotide sequence ID" value="NZ_AQHB01000049.1"/>
</dbReference>
<evidence type="ECO:0000313" key="10">
    <source>
        <dbReference type="EMBL" id="KZN41063.1"/>
    </source>
</evidence>
<dbReference type="EMBL" id="AUYB01000091">
    <property type="protein sequence ID" value="KZN41063.1"/>
    <property type="molecule type" value="Genomic_DNA"/>
</dbReference>
<evidence type="ECO:0000256" key="8">
    <source>
        <dbReference type="ARBA" id="ARBA00022691"/>
    </source>
</evidence>
<evidence type="ECO:0000256" key="9">
    <source>
        <dbReference type="HAMAP-Rule" id="MF_00812"/>
    </source>
</evidence>
<evidence type="ECO:0000256" key="5">
    <source>
        <dbReference type="ARBA" id="ARBA00022490"/>
    </source>
</evidence>
<dbReference type="InterPro" id="IPR025835">
    <property type="entry name" value="Thiopurine_S-MeTrfase"/>
</dbReference>
<dbReference type="InterPro" id="IPR008854">
    <property type="entry name" value="TPMT"/>
</dbReference>
<comment type="subcellular location">
    <subcellularLocation>
        <location evidence="2 9">Cytoplasm</location>
    </subcellularLocation>
</comment>
<dbReference type="HAMAP" id="MF_00812">
    <property type="entry name" value="Thiopur_methtran"/>
    <property type="match status" value="1"/>
</dbReference>
<dbReference type="EC" id="2.1.1.67" evidence="4 9"/>
<protein>
    <recommendedName>
        <fullName evidence="4 9">Thiopurine S-methyltransferase</fullName>
        <ecNumber evidence="4 9">2.1.1.67</ecNumber>
    </recommendedName>
    <alternativeName>
        <fullName evidence="9">Thiopurine methyltransferase</fullName>
    </alternativeName>
</protein>
<name>A0A166XZ70_9GAMM</name>
<dbReference type="PROSITE" id="PS51585">
    <property type="entry name" value="SAM_MT_TPMT"/>
    <property type="match status" value="1"/>
</dbReference>
<evidence type="ECO:0000256" key="2">
    <source>
        <dbReference type="ARBA" id="ARBA00004496"/>
    </source>
</evidence>
<keyword evidence="8 9" id="KW-0949">S-adenosyl-L-methionine</keyword>
<dbReference type="SUPFAM" id="SSF53335">
    <property type="entry name" value="S-adenosyl-L-methionine-dependent methyltransferases"/>
    <property type="match status" value="1"/>
</dbReference>
<keyword evidence="7 9" id="KW-0808">Transferase</keyword>
<dbReference type="GO" id="GO:0032259">
    <property type="term" value="P:methylation"/>
    <property type="evidence" value="ECO:0007669"/>
    <property type="project" value="UniProtKB-KW"/>
</dbReference>
<evidence type="ECO:0000256" key="7">
    <source>
        <dbReference type="ARBA" id="ARBA00022679"/>
    </source>
</evidence>
<dbReference type="InterPro" id="IPR029063">
    <property type="entry name" value="SAM-dependent_MTases_sf"/>
</dbReference>
<evidence type="ECO:0000256" key="3">
    <source>
        <dbReference type="ARBA" id="ARBA00008145"/>
    </source>
</evidence>
<feature type="binding site" evidence="9">
    <location>
        <position position="66"/>
    </location>
    <ligand>
        <name>S-adenosyl-L-methionine</name>
        <dbReference type="ChEBI" id="CHEBI:59789"/>
    </ligand>
</feature>
<accession>A0A166XZ70</accession>
<dbReference type="FunFam" id="3.40.50.150:FF:000101">
    <property type="entry name" value="Thiopurine S-methyltransferase"/>
    <property type="match status" value="1"/>
</dbReference>
<reference evidence="10 11" key="1">
    <citation type="submission" date="2013-07" db="EMBL/GenBank/DDBJ databases">
        <title>Comparative Genomic and Metabolomic Analysis of Twelve Strains of Pseudoalteromonas luteoviolacea.</title>
        <authorList>
            <person name="Vynne N.G."/>
            <person name="Mansson M."/>
            <person name="Gram L."/>
        </authorList>
    </citation>
    <scope>NUCLEOTIDE SEQUENCE [LARGE SCALE GENOMIC DNA]</scope>
    <source>
        <strain evidence="10 11">DSM 6061</strain>
    </source>
</reference>
<keyword evidence="5 9" id="KW-0963">Cytoplasm</keyword>
<dbReference type="PANTHER" id="PTHR10259">
    <property type="entry name" value="THIOPURINE S-METHYLTRANSFERASE"/>
    <property type="match status" value="1"/>
</dbReference>
<comment type="catalytic activity">
    <reaction evidence="1 9">
        <text>S-adenosyl-L-methionine + a thiopurine = S-adenosyl-L-homocysteine + a thiopurine S-methylether.</text>
        <dbReference type="EC" id="2.1.1.67"/>
    </reaction>
</comment>
<organism evidence="10 11">
    <name type="scientific">Pseudoalteromonas luteoviolacea DSM 6061</name>
    <dbReference type="NCBI Taxonomy" id="1365250"/>
    <lineage>
        <taxon>Bacteria</taxon>
        <taxon>Pseudomonadati</taxon>
        <taxon>Pseudomonadota</taxon>
        <taxon>Gammaproteobacteria</taxon>
        <taxon>Alteromonadales</taxon>
        <taxon>Pseudoalteromonadaceae</taxon>
        <taxon>Pseudoalteromonas</taxon>
    </lineage>
</organism>
<dbReference type="GO" id="GO:0008119">
    <property type="term" value="F:thiopurine S-methyltransferase activity"/>
    <property type="evidence" value="ECO:0007669"/>
    <property type="project" value="UniProtKB-UniRule"/>
</dbReference>
<dbReference type="PATRIC" id="fig|1365250.3.peg.1246"/>
<dbReference type="Proteomes" id="UP000076643">
    <property type="component" value="Unassembled WGS sequence"/>
</dbReference>
<feature type="binding site" evidence="9">
    <location>
        <position position="123"/>
    </location>
    <ligand>
        <name>S-adenosyl-L-methionine</name>
        <dbReference type="ChEBI" id="CHEBI:59789"/>
    </ligand>
</feature>
<dbReference type="InterPro" id="IPR022474">
    <property type="entry name" value="Thiopur_S-MeTfrase_Se/Te_detox"/>
</dbReference>
<dbReference type="NCBIfam" id="TIGR03840">
    <property type="entry name" value="TMPT_Se_Te"/>
    <property type="match status" value="1"/>
</dbReference>
<evidence type="ECO:0000256" key="1">
    <source>
        <dbReference type="ARBA" id="ARBA00000903"/>
    </source>
</evidence>
<feature type="binding site" evidence="9">
    <location>
        <position position="45"/>
    </location>
    <ligand>
        <name>S-adenosyl-L-methionine</name>
        <dbReference type="ChEBI" id="CHEBI:59789"/>
    </ligand>
</feature>
<dbReference type="PIRSF" id="PIRSF023956">
    <property type="entry name" value="Thiopurine_S-methyltransferase"/>
    <property type="match status" value="1"/>
</dbReference>
<comment type="similarity">
    <text evidence="3 9">Belongs to the class I-like SAM-binding methyltransferase superfamily. TPMT family.</text>
</comment>
<feature type="binding site" evidence="9">
    <location>
        <position position="10"/>
    </location>
    <ligand>
        <name>S-adenosyl-L-methionine</name>
        <dbReference type="ChEBI" id="CHEBI:59789"/>
    </ligand>
</feature>
<evidence type="ECO:0000313" key="11">
    <source>
        <dbReference type="Proteomes" id="UP000076643"/>
    </source>
</evidence>
<dbReference type="GO" id="GO:0010038">
    <property type="term" value="P:response to metal ion"/>
    <property type="evidence" value="ECO:0007669"/>
    <property type="project" value="InterPro"/>
</dbReference>
<proteinExistence type="inferred from homology"/>
<keyword evidence="11" id="KW-1185">Reference proteome</keyword>
<evidence type="ECO:0000256" key="4">
    <source>
        <dbReference type="ARBA" id="ARBA00011905"/>
    </source>
</evidence>
<dbReference type="GO" id="GO:0005737">
    <property type="term" value="C:cytoplasm"/>
    <property type="evidence" value="ECO:0007669"/>
    <property type="project" value="UniProtKB-SubCell"/>
</dbReference>